<dbReference type="EMBL" id="JANPWB010000013">
    <property type="protein sequence ID" value="KAJ1103247.1"/>
    <property type="molecule type" value="Genomic_DNA"/>
</dbReference>
<evidence type="ECO:0000313" key="2">
    <source>
        <dbReference type="Proteomes" id="UP001066276"/>
    </source>
</evidence>
<keyword evidence="2" id="KW-1185">Reference proteome</keyword>
<protein>
    <submittedName>
        <fullName evidence="1">Uncharacterized protein</fullName>
    </submittedName>
</protein>
<dbReference type="AlphaFoldDB" id="A0AAV7MLI9"/>
<comment type="caution">
    <text evidence="1">The sequence shown here is derived from an EMBL/GenBank/DDBJ whole genome shotgun (WGS) entry which is preliminary data.</text>
</comment>
<gene>
    <name evidence="1" type="ORF">NDU88_000674</name>
</gene>
<name>A0AAV7MLI9_PLEWA</name>
<evidence type="ECO:0000313" key="1">
    <source>
        <dbReference type="EMBL" id="KAJ1103247.1"/>
    </source>
</evidence>
<sequence>MDRLRGAWNTWTDCEELGTQGQTAQSLEQMDRLQALGAHGKTAGACNTWTDCEELGTRGQTARSLEHVDRL</sequence>
<dbReference type="Proteomes" id="UP001066276">
    <property type="component" value="Chromosome 9"/>
</dbReference>
<accession>A0AAV7MLI9</accession>
<reference evidence="1" key="1">
    <citation type="journal article" date="2022" name="bioRxiv">
        <title>Sequencing and chromosome-scale assembly of the giantPleurodeles waltlgenome.</title>
        <authorList>
            <person name="Brown T."/>
            <person name="Elewa A."/>
            <person name="Iarovenko S."/>
            <person name="Subramanian E."/>
            <person name="Araus A.J."/>
            <person name="Petzold A."/>
            <person name="Susuki M."/>
            <person name="Suzuki K.-i.T."/>
            <person name="Hayashi T."/>
            <person name="Toyoda A."/>
            <person name="Oliveira C."/>
            <person name="Osipova E."/>
            <person name="Leigh N.D."/>
            <person name="Simon A."/>
            <person name="Yun M.H."/>
        </authorList>
    </citation>
    <scope>NUCLEOTIDE SEQUENCE</scope>
    <source>
        <strain evidence="1">20211129_DDA</strain>
        <tissue evidence="1">Liver</tissue>
    </source>
</reference>
<organism evidence="1 2">
    <name type="scientific">Pleurodeles waltl</name>
    <name type="common">Iberian ribbed newt</name>
    <dbReference type="NCBI Taxonomy" id="8319"/>
    <lineage>
        <taxon>Eukaryota</taxon>
        <taxon>Metazoa</taxon>
        <taxon>Chordata</taxon>
        <taxon>Craniata</taxon>
        <taxon>Vertebrata</taxon>
        <taxon>Euteleostomi</taxon>
        <taxon>Amphibia</taxon>
        <taxon>Batrachia</taxon>
        <taxon>Caudata</taxon>
        <taxon>Salamandroidea</taxon>
        <taxon>Salamandridae</taxon>
        <taxon>Pleurodelinae</taxon>
        <taxon>Pleurodeles</taxon>
    </lineage>
</organism>
<proteinExistence type="predicted"/>